<evidence type="ECO:0000256" key="4">
    <source>
        <dbReference type="ARBA" id="ARBA00022729"/>
    </source>
</evidence>
<evidence type="ECO:0000313" key="10">
    <source>
        <dbReference type="EMBL" id="MFC6386227.1"/>
    </source>
</evidence>
<dbReference type="Gene3D" id="2.60.40.10">
    <property type="entry name" value="Immunoglobulins"/>
    <property type="match status" value="1"/>
</dbReference>
<evidence type="ECO:0000256" key="2">
    <source>
        <dbReference type="ARBA" id="ARBA00022512"/>
    </source>
</evidence>
<feature type="domain" description="Ig-like" evidence="8">
    <location>
        <begin position="649"/>
        <end position="727"/>
    </location>
</feature>
<dbReference type="Pfam" id="PF07581">
    <property type="entry name" value="Glug"/>
    <property type="match status" value="1"/>
</dbReference>
<name>A0ABW1WCD7_9BACL</name>
<gene>
    <name evidence="10" type="ORF">ACFP7A_06420</name>
</gene>
<dbReference type="Gene3D" id="2.160.20.110">
    <property type="match status" value="2"/>
</dbReference>
<dbReference type="SUPFAM" id="SSF48726">
    <property type="entry name" value="Immunoglobulin"/>
    <property type="match status" value="1"/>
</dbReference>
<dbReference type="Pfam" id="PF09479">
    <property type="entry name" value="Flg_new"/>
    <property type="match status" value="10"/>
</dbReference>
<protein>
    <submittedName>
        <fullName evidence="10">InlB B-repeat-containing protein</fullName>
    </submittedName>
</protein>
<dbReference type="PROSITE" id="PS50847">
    <property type="entry name" value="GRAM_POS_ANCHORING"/>
    <property type="match status" value="1"/>
</dbReference>
<dbReference type="PROSITE" id="PS50835">
    <property type="entry name" value="IG_LIKE"/>
    <property type="match status" value="1"/>
</dbReference>
<dbReference type="Pfam" id="PF00746">
    <property type="entry name" value="Gram_pos_anchor"/>
    <property type="match status" value="1"/>
</dbReference>
<feature type="domain" description="Gram-positive cocci surface proteins LPxTG" evidence="9">
    <location>
        <begin position="1545"/>
        <end position="1581"/>
    </location>
</feature>
<comment type="subcellular location">
    <subcellularLocation>
        <location evidence="1">Secreted</location>
        <location evidence="1">Cell wall</location>
        <topology evidence="1">Peptidoglycan-anchor</topology>
    </subcellularLocation>
</comment>
<dbReference type="RefSeq" id="WP_253053578.1">
    <property type="nucleotide sequence ID" value="NZ_JAMXWN010000004.1"/>
</dbReference>
<organism evidence="10 11">
    <name type="scientific">Sporolactobacillus kofuensis</name>
    <dbReference type="NCBI Taxonomy" id="269672"/>
    <lineage>
        <taxon>Bacteria</taxon>
        <taxon>Bacillati</taxon>
        <taxon>Bacillota</taxon>
        <taxon>Bacilli</taxon>
        <taxon>Bacillales</taxon>
        <taxon>Sporolactobacillaceae</taxon>
        <taxon>Sporolactobacillus</taxon>
    </lineage>
</organism>
<reference evidence="11" key="1">
    <citation type="journal article" date="2019" name="Int. J. Syst. Evol. Microbiol.">
        <title>The Global Catalogue of Microorganisms (GCM) 10K type strain sequencing project: providing services to taxonomists for standard genome sequencing and annotation.</title>
        <authorList>
            <consortium name="The Broad Institute Genomics Platform"/>
            <consortium name="The Broad Institute Genome Sequencing Center for Infectious Disease"/>
            <person name="Wu L."/>
            <person name="Ma J."/>
        </authorList>
    </citation>
    <scope>NUCLEOTIDE SEQUENCE [LARGE SCALE GENOMIC DNA]</scope>
    <source>
        <strain evidence="11">CCUG 42001</strain>
    </source>
</reference>
<dbReference type="InterPro" id="IPR025883">
    <property type="entry name" value="Cadherin-like_domain"/>
</dbReference>
<dbReference type="InterPro" id="IPR013783">
    <property type="entry name" value="Ig-like_fold"/>
</dbReference>
<dbReference type="InterPro" id="IPR042229">
    <property type="entry name" value="Listeria/Bacterioides_rpt_sf"/>
</dbReference>
<evidence type="ECO:0000256" key="3">
    <source>
        <dbReference type="ARBA" id="ARBA00022525"/>
    </source>
</evidence>
<keyword evidence="5" id="KW-0572">Peptidoglycan-anchor</keyword>
<dbReference type="InterPro" id="IPR011493">
    <property type="entry name" value="GLUG"/>
</dbReference>
<dbReference type="InterPro" id="IPR019931">
    <property type="entry name" value="LPXTG_anchor"/>
</dbReference>
<evidence type="ECO:0000259" key="8">
    <source>
        <dbReference type="PROSITE" id="PS50835"/>
    </source>
</evidence>
<dbReference type="InterPro" id="IPR013378">
    <property type="entry name" value="InlB-like_B-rpt"/>
</dbReference>
<dbReference type="SMART" id="SM00409">
    <property type="entry name" value="IG"/>
    <property type="match status" value="1"/>
</dbReference>
<evidence type="ECO:0000256" key="7">
    <source>
        <dbReference type="SAM" id="Phobius"/>
    </source>
</evidence>
<feature type="transmembrane region" description="Helical" evidence="7">
    <location>
        <begin position="1556"/>
        <end position="1572"/>
    </location>
</feature>
<dbReference type="Proteomes" id="UP001596267">
    <property type="component" value="Unassembled WGS sequence"/>
</dbReference>
<keyword evidence="7" id="KW-1133">Transmembrane helix</keyword>
<evidence type="ECO:0000256" key="5">
    <source>
        <dbReference type="ARBA" id="ARBA00023088"/>
    </source>
</evidence>
<keyword evidence="7" id="KW-0472">Membrane</keyword>
<dbReference type="EMBL" id="JBHSTQ010000005">
    <property type="protein sequence ID" value="MFC6386227.1"/>
    <property type="molecule type" value="Genomic_DNA"/>
</dbReference>
<dbReference type="NCBIfam" id="TIGR02543">
    <property type="entry name" value="List_Bact_rpt"/>
    <property type="match status" value="10"/>
</dbReference>
<dbReference type="Pfam" id="PF13927">
    <property type="entry name" value="Ig_3"/>
    <property type="match status" value="1"/>
</dbReference>
<comment type="caution">
    <text evidence="10">The sequence shown here is derived from an EMBL/GenBank/DDBJ whole genome shotgun (WGS) entry which is preliminary data.</text>
</comment>
<dbReference type="InterPro" id="IPR007110">
    <property type="entry name" value="Ig-like_dom"/>
</dbReference>
<evidence type="ECO:0000313" key="11">
    <source>
        <dbReference type="Proteomes" id="UP001596267"/>
    </source>
</evidence>
<dbReference type="Gene3D" id="2.60.40.4270">
    <property type="entry name" value="Listeria-Bacteroides repeat domain"/>
    <property type="match status" value="10"/>
</dbReference>
<dbReference type="InterPro" id="IPR036179">
    <property type="entry name" value="Ig-like_dom_sf"/>
</dbReference>
<evidence type="ECO:0000256" key="6">
    <source>
        <dbReference type="SAM" id="MobiDB-lite"/>
    </source>
</evidence>
<proteinExistence type="predicted"/>
<dbReference type="Pfam" id="PF12733">
    <property type="entry name" value="Cadherin-like"/>
    <property type="match status" value="1"/>
</dbReference>
<evidence type="ECO:0000259" key="9">
    <source>
        <dbReference type="PROSITE" id="PS50847"/>
    </source>
</evidence>
<feature type="region of interest" description="Disordered" evidence="6">
    <location>
        <begin position="1504"/>
        <end position="1549"/>
    </location>
</feature>
<accession>A0ABW1WCD7</accession>
<keyword evidence="2" id="KW-0134">Cell wall</keyword>
<keyword evidence="11" id="KW-1185">Reference proteome</keyword>
<dbReference type="NCBIfam" id="TIGR01167">
    <property type="entry name" value="LPXTG_anchor"/>
    <property type="match status" value="1"/>
</dbReference>
<evidence type="ECO:0000256" key="1">
    <source>
        <dbReference type="ARBA" id="ARBA00004168"/>
    </source>
</evidence>
<keyword evidence="7" id="KW-0812">Transmembrane</keyword>
<feature type="compositionally biased region" description="Polar residues" evidence="6">
    <location>
        <begin position="1520"/>
        <end position="1536"/>
    </location>
</feature>
<keyword evidence="4" id="KW-0732">Signal</keyword>
<keyword evidence="3" id="KW-0964">Secreted</keyword>
<dbReference type="InterPro" id="IPR003599">
    <property type="entry name" value="Ig_sub"/>
</dbReference>
<sequence length="1581" mass="171047">MKRSISVGLIIIMFIYLIQSTFGATVAYAGMIPMQGSGTSADPYIITTAAQLDSVRNDLSASYKLGNDIDLSSYDNWQPIGTIDNGQALSGTFDGDGHTISNLKINRPDLDDVGLFAHLENGTVKNVKLENVNVNGRINVGGLVGFYRGDTISNSSVSGEINGSSYVGGLVGYSEGTINGSYSTADVIGAQEVGGLVGENDGNINTSFASGHVQGTGSVGGLVGYFQSSDFDFFGDPISVNNSYASGSVQGSNGVGGLIGRAQIFMPGSVTISNSYASGSISGTNSVGGITGASSGVTITNSFYDKETAGLSSSTDNAAKSTVEMQTKSTYTNAGWDFNSIWKMNPGEYPKLSYQVDQAYQITYDPNGGTGTVPTDPTNYSNGDSVTVKGNSGNLVKTGFSFNGWNTKADGTGTAYQPESALTVTGNVTLYAQWNKNQYTVTYNSNGGSAVAAQTIDYEGQASKPTDPTQTGYTFGGWYSDSEFNNTYDFNTPVTENTTLYAKWSKNQYTVTYNSNGGSSIANQTVDYENRVSKPIAPTRTGYAFAGWYKDSGLTEPYDFNTPVTENTTLYAQWNKVLYTITFDSNEGSTVPPQMIAYQDKILNPLIPFKTGFLFSGWYSDSNLTNLYDFNTPVTGNTTLYAKWSVMPPSIISQPMNQTINRGQSATFSVFSLSFENTFQWYKDGAPIIGQTGPSLTISNAQLSDAGQYYVKVTNAGGVITSIPALLIVNPTYSVTYNENGNTSGAAPVDNQSYSPGTLVTILNPLNLTKTGYSFNGWNTKADGSGTDYQSGDTFSITGNVTLYAKWNKSQYTFTYDSNGGSAIGDQHIDYEDKASQPADPTRTGYTFAGWYSDTELNSPYDFTTPVTGNVKLYAKWDKNSYTVTYDSNGGSAIGDQHIDYEDQASQPADPTRTGYTFAGWYSDTEFNSPYDFTTPVTGNVKLYAKWDKNSYDVTFDSNGGSAIGDQHIDYEDQASQPADPTRTGYTFAGWYSDTEFNSPYDFDTPVTGHATLYAKWNKNHYIVAFDSNGGSAISNQTIDFEDKASQPAEPTRTGYTFAGWYKDSDLTEPYDFHSPVTGNTTLYAKWDKNRYTVTYDSNGGSSVSDQTIDFEDKANKPAEPIRAGYTFAGWYSDSAFNRPYDFDTPVTGDTTFYAKWLSAESTLSALKLPDSATLSPVFNVGQSDYMAMVDNKIAQLTITFSRSEGSQNVTVDGSPVEGDHANVPLTVGKNTIKIVVTAADGVTKRTYTLHVTRAEAAKSTSKIIYADVTSKSIKDTLTKTPITQSENSDGTVTNSVSLTNANALEAVKNLNDTNNKVISIVIPDGKDPVSKVNVSVPNQAVDTLSQSRTGLQIITNDAHILVPHRSLADFNQDLYFSLVPVRNQSDRQRIVEQATQQSIVRAVLNGDSSSMQVLGQPMQIETNMQNHRVTLTLPIPTDVQLTDEMLNNLVIFIEHSDGTREVIRGQLVNYESGVRGIQFDVTKFSTFTMLYVKNADKLFAKTSGTTDQHQGAKGKDHGSSTTQPAEKKTGSASPSKDTKSKASLPKTGDEFDRNSIIAGMILVLSGLFLTVRNRRKKRRS</sequence>